<dbReference type="Gene3D" id="2.30.180.10">
    <property type="entry name" value="FAS1 domain"/>
    <property type="match status" value="1"/>
</dbReference>
<dbReference type="InterPro" id="IPR000782">
    <property type="entry name" value="FAS1_domain"/>
</dbReference>
<name>A0A1W2BKR0_9RHOB</name>
<dbReference type="AlphaFoldDB" id="A0A1W2BKR0"/>
<proteinExistence type="predicted"/>
<dbReference type="FunFam" id="2.30.180.10:FF:000032">
    <property type="entry name" value="Fasciclin domain-containing protein, putative"/>
    <property type="match status" value="1"/>
</dbReference>
<feature type="chain" id="PRO_5013048807" evidence="1">
    <location>
        <begin position="26"/>
        <end position="191"/>
    </location>
</feature>
<dbReference type="STRING" id="1387277.SAMN06295998_104120"/>
<keyword evidence="1" id="KW-0732">Signal</keyword>
<evidence type="ECO:0000259" key="2">
    <source>
        <dbReference type="PROSITE" id="PS50213"/>
    </source>
</evidence>
<dbReference type="GO" id="GO:0005615">
    <property type="term" value="C:extracellular space"/>
    <property type="evidence" value="ECO:0007669"/>
    <property type="project" value="TreeGrafter"/>
</dbReference>
<dbReference type="PROSITE" id="PS50213">
    <property type="entry name" value="FAS1"/>
    <property type="match status" value="1"/>
</dbReference>
<dbReference type="InterPro" id="IPR036378">
    <property type="entry name" value="FAS1_dom_sf"/>
</dbReference>
<accession>A0A1W2BKR0</accession>
<evidence type="ECO:0000313" key="4">
    <source>
        <dbReference type="Proteomes" id="UP000192330"/>
    </source>
</evidence>
<evidence type="ECO:0000256" key="1">
    <source>
        <dbReference type="SAM" id="SignalP"/>
    </source>
</evidence>
<gene>
    <name evidence="3" type="ORF">SAMN06295998_104120</name>
</gene>
<feature type="signal peptide" evidence="1">
    <location>
        <begin position="1"/>
        <end position="25"/>
    </location>
</feature>
<sequence>MTIKSTLSTIALAATLGLAGVAAQAESHSMENPMVGGAEMFADKNIVENAVNSADHTTLVAAVKAAGLVETLSGEGPFTVFAPTNAAFGELADGTVESLLLPENKDQLTKILTCHVVSANAMSDAIMGMVDDDNGKHPVPTVGGCTLQATYDGDTIMLEDERGRMATVTIADVQQSNGVIHVIDKVLLPAM</sequence>
<dbReference type="InterPro" id="IPR050904">
    <property type="entry name" value="Adhesion/Biosynth-related"/>
</dbReference>
<dbReference type="PANTHER" id="PTHR10900:SF77">
    <property type="entry name" value="FI19380P1"/>
    <property type="match status" value="1"/>
</dbReference>
<dbReference type="SMART" id="SM00554">
    <property type="entry name" value="FAS1"/>
    <property type="match status" value="1"/>
</dbReference>
<reference evidence="3 4" key="1">
    <citation type="submission" date="2017-04" db="EMBL/GenBank/DDBJ databases">
        <authorList>
            <person name="Afonso C.L."/>
            <person name="Miller P.J."/>
            <person name="Scott M.A."/>
            <person name="Spackman E."/>
            <person name="Goraichik I."/>
            <person name="Dimitrov K.M."/>
            <person name="Suarez D.L."/>
            <person name="Swayne D.E."/>
        </authorList>
    </citation>
    <scope>NUCLEOTIDE SEQUENCE [LARGE SCALE GENOMIC DNA]</scope>
    <source>
        <strain evidence="3 4">CGMCC 1.12644</strain>
    </source>
</reference>
<dbReference type="PANTHER" id="PTHR10900">
    <property type="entry name" value="PERIOSTIN-RELATED"/>
    <property type="match status" value="1"/>
</dbReference>
<protein>
    <submittedName>
        <fullName evidence="3">Uncaracterized surface protein containing fasciclin (FAS1) repeats</fullName>
    </submittedName>
</protein>
<organism evidence="3 4">
    <name type="scientific">Primorskyibacter flagellatus</name>
    <dbReference type="NCBI Taxonomy" id="1387277"/>
    <lineage>
        <taxon>Bacteria</taxon>
        <taxon>Pseudomonadati</taxon>
        <taxon>Pseudomonadota</taxon>
        <taxon>Alphaproteobacteria</taxon>
        <taxon>Rhodobacterales</taxon>
        <taxon>Roseobacteraceae</taxon>
        <taxon>Primorskyibacter</taxon>
    </lineage>
</organism>
<dbReference type="Proteomes" id="UP000192330">
    <property type="component" value="Unassembled WGS sequence"/>
</dbReference>
<evidence type="ECO:0000313" key="3">
    <source>
        <dbReference type="EMBL" id="SMC73454.1"/>
    </source>
</evidence>
<dbReference type="SUPFAM" id="SSF82153">
    <property type="entry name" value="FAS1 domain"/>
    <property type="match status" value="1"/>
</dbReference>
<feature type="domain" description="FAS1" evidence="2">
    <location>
        <begin position="43"/>
        <end position="187"/>
    </location>
</feature>
<keyword evidence="4" id="KW-1185">Reference proteome</keyword>
<dbReference type="Pfam" id="PF02469">
    <property type="entry name" value="Fasciclin"/>
    <property type="match status" value="1"/>
</dbReference>
<dbReference type="RefSeq" id="WP_084352480.1">
    <property type="nucleotide sequence ID" value="NZ_FWYD01000004.1"/>
</dbReference>
<dbReference type="EMBL" id="FWYD01000004">
    <property type="protein sequence ID" value="SMC73454.1"/>
    <property type="molecule type" value="Genomic_DNA"/>
</dbReference>